<accession>A0A0P1B3S9</accession>
<dbReference type="Pfam" id="PF20147">
    <property type="entry name" value="Crinkler"/>
    <property type="match status" value="1"/>
</dbReference>
<evidence type="ECO:0000313" key="6">
    <source>
        <dbReference type="EMBL" id="CEG48896.1"/>
    </source>
</evidence>
<sequence>MFFKLPAKCNEVVDLCGRWRRERLRGDINDSQKVWELKKIIKDAKMYSFPSDQLTLYVAKKSGSWLKTDDPDVTMLENDDVPIGIINKKENKMDPSYRVRNTVFGLPNEDAAADGEKPRASESTRSYG</sequence>
<feature type="region of interest" description="Disordered" evidence="4">
    <location>
        <begin position="108"/>
        <end position="128"/>
    </location>
</feature>
<evidence type="ECO:0000256" key="3">
    <source>
        <dbReference type="ARBA" id="ARBA00022525"/>
    </source>
</evidence>
<comment type="subcellular location">
    <subcellularLocation>
        <location evidence="1">Host cell</location>
    </subcellularLocation>
    <subcellularLocation>
        <location evidence="2">Secreted</location>
    </subcellularLocation>
</comment>
<dbReference type="OMA" id="NDYTFAP"/>
<keyword evidence="3" id="KW-0964">Secreted</keyword>
<organism evidence="6 7">
    <name type="scientific">Plasmopara halstedii</name>
    <name type="common">Downy mildew of sunflower</name>
    <dbReference type="NCBI Taxonomy" id="4781"/>
    <lineage>
        <taxon>Eukaryota</taxon>
        <taxon>Sar</taxon>
        <taxon>Stramenopiles</taxon>
        <taxon>Oomycota</taxon>
        <taxon>Peronosporomycetes</taxon>
        <taxon>Peronosporales</taxon>
        <taxon>Peronosporaceae</taxon>
        <taxon>Plasmopara</taxon>
    </lineage>
</organism>
<dbReference type="EMBL" id="CCYD01003042">
    <property type="protein sequence ID" value="CEG48896.1"/>
    <property type="molecule type" value="Genomic_DNA"/>
</dbReference>
<evidence type="ECO:0000313" key="7">
    <source>
        <dbReference type="Proteomes" id="UP000054928"/>
    </source>
</evidence>
<evidence type="ECO:0000256" key="1">
    <source>
        <dbReference type="ARBA" id="ARBA00004340"/>
    </source>
</evidence>
<name>A0A0P1B3S9_PLAHL</name>
<proteinExistence type="predicted"/>
<protein>
    <submittedName>
        <fullName evidence="6">CRN-like protein</fullName>
    </submittedName>
</protein>
<dbReference type="GeneID" id="36401746"/>
<dbReference type="Proteomes" id="UP000054928">
    <property type="component" value="Unassembled WGS sequence"/>
</dbReference>
<dbReference type="AlphaFoldDB" id="A0A0P1B3S9"/>
<dbReference type="GO" id="GO:0005576">
    <property type="term" value="C:extracellular region"/>
    <property type="evidence" value="ECO:0007669"/>
    <property type="project" value="UniProtKB-SubCell"/>
</dbReference>
<dbReference type="GO" id="GO:0043657">
    <property type="term" value="C:host cell"/>
    <property type="evidence" value="ECO:0007669"/>
    <property type="project" value="UniProtKB-SubCell"/>
</dbReference>
<dbReference type="RefSeq" id="XP_024585265.1">
    <property type="nucleotide sequence ID" value="XM_024720025.1"/>
</dbReference>
<evidence type="ECO:0000256" key="2">
    <source>
        <dbReference type="ARBA" id="ARBA00004613"/>
    </source>
</evidence>
<keyword evidence="7" id="KW-1185">Reference proteome</keyword>
<evidence type="ECO:0000259" key="5">
    <source>
        <dbReference type="Pfam" id="PF20147"/>
    </source>
</evidence>
<feature type="domain" description="Crinkler effector protein N-terminal" evidence="5">
    <location>
        <begin position="27"/>
        <end position="98"/>
    </location>
</feature>
<evidence type="ECO:0000256" key="4">
    <source>
        <dbReference type="SAM" id="MobiDB-lite"/>
    </source>
</evidence>
<dbReference type="OrthoDB" id="167272at2759"/>
<dbReference type="InterPro" id="IPR045379">
    <property type="entry name" value="Crinkler_N"/>
</dbReference>
<reference evidence="7" key="1">
    <citation type="submission" date="2014-09" db="EMBL/GenBank/DDBJ databases">
        <authorList>
            <person name="Sharma Rahul"/>
            <person name="Thines Marco"/>
        </authorList>
    </citation>
    <scope>NUCLEOTIDE SEQUENCE [LARGE SCALE GENOMIC DNA]</scope>
</reference>